<dbReference type="PANTHER" id="PTHR13255">
    <property type="entry name" value="ATAXIN-10"/>
    <property type="match status" value="1"/>
</dbReference>
<comment type="caution">
    <text evidence="9">The sequence shown here is derived from an EMBL/GenBank/DDBJ whole genome shotgun (WGS) entry which is preliminary data.</text>
</comment>
<dbReference type="OrthoDB" id="379794at2759"/>
<comment type="similarity">
    <text evidence="1">Belongs to the ataxin-10 family.</text>
</comment>
<sequence length="351" mass="40005">MGGDETSAFLALLSAFLRTNDGAFDDISDIMVGKVGRQMLRVLVLCAEKMYEKGENFEELQVFFFELIERGWTADVFQSIEREADEENTGNTENTKNTEKAGERAGNSTQSAIGNRETGVAECQLVFLKLVNTYLRFHGNTCLPTSMDEFLARLLGEMCLQTIDVLKRHIQAADAQRVMDGVKNTAKAAEILISCVLCVSIGEVKEMLLKNNVVQNLIELLRVLDVVGVKSRKCIKEPGNEENSLNRMRFPYFKRDIVQLLSMLCYKDKRVQDRIREVNGVGLIASQCNIDEENPYLREYAIFCLRNVLENNEENKRILRELKPIRVENNEIITELGLEFEISESRIRLKQ</sequence>
<dbReference type="VEuPathDB" id="FungiDB:T551_01796"/>
<name>A0A0W4ZQ82_PNEJ7</name>
<dbReference type="InterPro" id="IPR051374">
    <property type="entry name" value="Ataxin-10/CTR86_families"/>
</dbReference>
<dbReference type="Pfam" id="PF09759">
    <property type="entry name" value="Atx10homo_assoc"/>
    <property type="match status" value="1"/>
</dbReference>
<evidence type="ECO:0000313" key="10">
    <source>
        <dbReference type="Proteomes" id="UP000053447"/>
    </source>
</evidence>
<evidence type="ECO:0000256" key="3">
    <source>
        <dbReference type="ARBA" id="ARBA00023306"/>
    </source>
</evidence>
<accession>A0A0W4ZQ82</accession>
<keyword evidence="10" id="KW-1185">Reference proteome</keyword>
<dbReference type="SUPFAM" id="SSF48371">
    <property type="entry name" value="ARM repeat"/>
    <property type="match status" value="1"/>
</dbReference>
<comment type="function">
    <text evidence="4">May play a role in the regulation of cytokinesis.</text>
</comment>
<dbReference type="AlphaFoldDB" id="A0A0W4ZQ82"/>
<evidence type="ECO:0000256" key="5">
    <source>
        <dbReference type="ARBA" id="ARBA00044801"/>
    </source>
</evidence>
<dbReference type="InterPro" id="IPR019156">
    <property type="entry name" value="Ataxin-10_domain"/>
</dbReference>
<protein>
    <recommendedName>
        <fullName evidence="5">Ataxin-10 homolog</fullName>
    </recommendedName>
    <alternativeName>
        <fullName evidence="6">Copper transport protein 86</fullName>
    </alternativeName>
</protein>
<dbReference type="GO" id="GO:0005829">
    <property type="term" value="C:cytosol"/>
    <property type="evidence" value="ECO:0007669"/>
    <property type="project" value="TreeGrafter"/>
</dbReference>
<dbReference type="GeneID" id="28940314"/>
<gene>
    <name evidence="9" type="ORF">T551_01796</name>
</gene>
<proteinExistence type="inferred from homology"/>
<keyword evidence="3" id="KW-0131">Cell cycle</keyword>
<dbReference type="GO" id="GO:0051301">
    <property type="term" value="P:cell division"/>
    <property type="evidence" value="ECO:0007669"/>
    <property type="project" value="UniProtKB-KW"/>
</dbReference>
<reference evidence="10" key="1">
    <citation type="journal article" date="2016" name="Nat. Commun.">
        <title>Genome analysis of three Pneumocystis species reveals adaptation mechanisms to life exclusively in mammalian hosts.</title>
        <authorList>
            <person name="Ma L."/>
            <person name="Chen Z."/>
            <person name="Huang D.W."/>
            <person name="Kutty G."/>
            <person name="Ishihara M."/>
            <person name="Wang H."/>
            <person name="Abouelleil A."/>
            <person name="Bishop L."/>
            <person name="Davey E."/>
            <person name="Deng R."/>
            <person name="Deng X."/>
            <person name="Fan L."/>
            <person name="Fantoni G."/>
            <person name="Fitzgerald M."/>
            <person name="Gogineni E."/>
            <person name="Goldberg J.M."/>
            <person name="Handley G."/>
            <person name="Hu X."/>
            <person name="Huber C."/>
            <person name="Jiao X."/>
            <person name="Jones K."/>
            <person name="Levin J.Z."/>
            <person name="Liu Y."/>
            <person name="Macdonald P."/>
            <person name="Melnikov A."/>
            <person name="Raley C."/>
            <person name="Sassi M."/>
            <person name="Sherman B.T."/>
            <person name="Song X."/>
            <person name="Sykes S."/>
            <person name="Tran B."/>
            <person name="Walsh L."/>
            <person name="Xia Y."/>
            <person name="Yang J."/>
            <person name="Young S."/>
            <person name="Zeng Q."/>
            <person name="Zheng X."/>
            <person name="Stephens R."/>
            <person name="Nusbaum C."/>
            <person name="Birren B.W."/>
            <person name="Azadi P."/>
            <person name="Lempicki R.A."/>
            <person name="Cuomo C.A."/>
            <person name="Kovacs J.A."/>
        </authorList>
    </citation>
    <scope>NUCLEOTIDE SEQUENCE [LARGE SCALE GENOMIC DNA]</scope>
    <source>
        <strain evidence="10">RU7</strain>
    </source>
</reference>
<evidence type="ECO:0000256" key="2">
    <source>
        <dbReference type="ARBA" id="ARBA00022618"/>
    </source>
</evidence>
<feature type="domain" description="Ataxin-10" evidence="8">
    <location>
        <begin position="253"/>
        <end position="349"/>
    </location>
</feature>
<dbReference type="InterPro" id="IPR011989">
    <property type="entry name" value="ARM-like"/>
</dbReference>
<organism evidence="9 10">
    <name type="scientific">Pneumocystis jirovecii (strain RU7)</name>
    <name type="common">Human pneumocystis pneumonia agent</name>
    <dbReference type="NCBI Taxonomy" id="1408657"/>
    <lineage>
        <taxon>Eukaryota</taxon>
        <taxon>Fungi</taxon>
        <taxon>Dikarya</taxon>
        <taxon>Ascomycota</taxon>
        <taxon>Taphrinomycotina</taxon>
        <taxon>Pneumocystomycetes</taxon>
        <taxon>Pneumocystaceae</taxon>
        <taxon>Pneumocystis</taxon>
    </lineage>
</organism>
<feature type="region of interest" description="Disordered" evidence="7">
    <location>
        <begin position="82"/>
        <end position="111"/>
    </location>
</feature>
<evidence type="ECO:0000256" key="7">
    <source>
        <dbReference type="SAM" id="MobiDB-lite"/>
    </source>
</evidence>
<dbReference type="PANTHER" id="PTHR13255:SF0">
    <property type="entry name" value="ATAXIN-10"/>
    <property type="match status" value="1"/>
</dbReference>
<evidence type="ECO:0000256" key="4">
    <source>
        <dbReference type="ARBA" id="ARBA00044746"/>
    </source>
</evidence>
<dbReference type="Gene3D" id="1.25.10.10">
    <property type="entry name" value="Leucine-rich Repeat Variant"/>
    <property type="match status" value="1"/>
</dbReference>
<keyword evidence="2" id="KW-0132">Cell division</keyword>
<dbReference type="InterPro" id="IPR016024">
    <property type="entry name" value="ARM-type_fold"/>
</dbReference>
<dbReference type="RefSeq" id="XP_018229804.1">
    <property type="nucleotide sequence ID" value="XM_018374059.1"/>
</dbReference>
<evidence type="ECO:0000256" key="6">
    <source>
        <dbReference type="ARBA" id="ARBA00044805"/>
    </source>
</evidence>
<evidence type="ECO:0000259" key="8">
    <source>
        <dbReference type="Pfam" id="PF09759"/>
    </source>
</evidence>
<dbReference type="EMBL" id="LFWA01000007">
    <property type="protein sequence ID" value="KTW30513.1"/>
    <property type="molecule type" value="Genomic_DNA"/>
</dbReference>
<evidence type="ECO:0000313" key="9">
    <source>
        <dbReference type="EMBL" id="KTW30513.1"/>
    </source>
</evidence>
<dbReference type="Proteomes" id="UP000053447">
    <property type="component" value="Unassembled WGS sequence"/>
</dbReference>
<evidence type="ECO:0000256" key="1">
    <source>
        <dbReference type="ARBA" id="ARBA00008384"/>
    </source>
</evidence>